<reference evidence="3 4" key="1">
    <citation type="submission" date="2023-10" db="EMBL/GenBank/DDBJ databases">
        <authorList>
            <person name="Maclean D."/>
            <person name="Macfadyen A."/>
        </authorList>
    </citation>
    <scope>NUCLEOTIDE SEQUENCE [LARGE SCALE GENOMIC DNA]</scope>
</reference>
<evidence type="ECO:0000313" key="4">
    <source>
        <dbReference type="Proteomes" id="UP001314263"/>
    </source>
</evidence>
<dbReference type="InterPro" id="IPR035940">
    <property type="entry name" value="CAP_sf"/>
</dbReference>
<dbReference type="AlphaFoldDB" id="A0AAV1IGM9"/>
<evidence type="ECO:0000313" key="3">
    <source>
        <dbReference type="EMBL" id="CAK0785842.1"/>
    </source>
</evidence>
<keyword evidence="4" id="KW-1185">Reference proteome</keyword>
<dbReference type="EMBL" id="CAUYUE010000013">
    <property type="protein sequence ID" value="CAK0785842.1"/>
    <property type="molecule type" value="Genomic_DNA"/>
</dbReference>
<organism evidence="3 4">
    <name type="scientific">Coccomyxa viridis</name>
    <dbReference type="NCBI Taxonomy" id="1274662"/>
    <lineage>
        <taxon>Eukaryota</taxon>
        <taxon>Viridiplantae</taxon>
        <taxon>Chlorophyta</taxon>
        <taxon>core chlorophytes</taxon>
        <taxon>Trebouxiophyceae</taxon>
        <taxon>Trebouxiophyceae incertae sedis</taxon>
        <taxon>Coccomyxaceae</taxon>
        <taxon>Coccomyxa</taxon>
    </lineage>
</organism>
<feature type="region of interest" description="Disordered" evidence="1">
    <location>
        <begin position="320"/>
        <end position="350"/>
    </location>
</feature>
<sequence length="486" mass="47633">MATQNYFSHTGSDGSGLEDRAANNGFYTFPLGENIAAGYISIQSVVLAWMCSEGHRTNLMGCGFDTVGSGSAFTNTSDYELYFTQDFGCSRDDFNCQCPQPVNASANQVPSPAPVCPGAGPIAAPAAAPLAAAPAPAALLEVPATGPAVASQLAAAPVPVPAAGATPTSATPAPAPGIAASPISAAAPVPAASTVSGASPLSAAAPAPAPSAYGASAPLPELGVPTAISYTTADEGAQYLSYYARPGPGGAPAGGPLPELGVPTAISYTTADEGAQYSSYYVQGGPGSAPAGGPVPELGVPTAISYTDVGLGSYSGPLAQSGAPSAGAQAPPAGHSSYSDPAAQGSASSSAYAQGPTASFLGTKVAPGLYATAMELPGYTGALATTNSQTAVLVLTLLAPAAVNTTDVSLALQGGAQGTVADVQAFPDQASSYLIEVQHPSGFVGDVVVSLPSHAEILPLTYQVMARNLVVQSLGFNLCSASSSTS</sequence>
<evidence type="ECO:0000259" key="2">
    <source>
        <dbReference type="Pfam" id="PF00188"/>
    </source>
</evidence>
<evidence type="ECO:0000256" key="1">
    <source>
        <dbReference type="SAM" id="MobiDB-lite"/>
    </source>
</evidence>
<accession>A0AAV1IGM9</accession>
<dbReference type="Pfam" id="PF00188">
    <property type="entry name" value="CAP"/>
    <property type="match status" value="1"/>
</dbReference>
<gene>
    <name evidence="3" type="ORF">CVIRNUC_009054</name>
</gene>
<dbReference type="PANTHER" id="PTHR31157">
    <property type="entry name" value="SCP DOMAIN-CONTAINING PROTEIN"/>
    <property type="match status" value="1"/>
</dbReference>
<proteinExistence type="predicted"/>
<dbReference type="Proteomes" id="UP001314263">
    <property type="component" value="Unassembled WGS sequence"/>
</dbReference>
<dbReference type="CDD" id="cd05379">
    <property type="entry name" value="CAP_bacterial"/>
    <property type="match status" value="1"/>
</dbReference>
<name>A0AAV1IGM9_9CHLO</name>
<dbReference type="SUPFAM" id="SSF55797">
    <property type="entry name" value="PR-1-like"/>
    <property type="match status" value="1"/>
</dbReference>
<dbReference type="InterPro" id="IPR014044">
    <property type="entry name" value="CAP_dom"/>
</dbReference>
<dbReference type="PANTHER" id="PTHR31157:SF1">
    <property type="entry name" value="SCP DOMAIN-CONTAINING PROTEIN"/>
    <property type="match status" value="1"/>
</dbReference>
<protein>
    <recommendedName>
        <fullName evidence="2">SCP domain-containing protein</fullName>
    </recommendedName>
</protein>
<dbReference type="Gene3D" id="3.40.33.10">
    <property type="entry name" value="CAP"/>
    <property type="match status" value="1"/>
</dbReference>
<feature type="domain" description="SCP" evidence="2">
    <location>
        <begin position="1"/>
        <end position="87"/>
    </location>
</feature>
<comment type="caution">
    <text evidence="3">The sequence shown here is derived from an EMBL/GenBank/DDBJ whole genome shotgun (WGS) entry which is preliminary data.</text>
</comment>